<evidence type="ECO:0000256" key="3">
    <source>
        <dbReference type="ARBA" id="ARBA00022989"/>
    </source>
</evidence>
<sequence length="577" mass="64520">MENVGINHPLTDVRSIRSVLVSPVPSYIKRLLSIIALCVAATLATPDFLTAQEDTALWYETETINSGLEAPSKDVDRSSPRAALRSFLELIEKGDLSAALHLMNLSEIPKEEQQALGSQLVSELASIFDRKLRINWSSIPADPSARTTDRAEGQALSEPRRDYFLEDLDVDGQVYAIRLSRYAAQSPDGEFGDPVWLFSRETVDNIDVLYDAFGPRAFESHIPGALKARFGWLNLWEWIALPLLLGAVVCVGMLTSKLVGLGKYISNRRVLSHAFERASLPLSLVTASIAAYWLLGFIVSLSGPVIAVITPALVMLSVVGFSLAALRGIDALIDHVTRRYLGDDYDAPSSSEREFHTSMYAIRRIILVATVGFSLVFVLMQFDILADMGLTLIASAGVLTVILGIAGQTTLGNIVASLQIAIAKPVRIGDSIQYEGDWCIVESIYFTFIRLRTWDERRIIVPVKYFLSYPFKNWSVVNERMLCTIQLVLDPMAEVAVLREKFEAIAKSDPNVIEHDEVVTYVTCHSSNGMTVEFFAMAPDPSTARVIEMRLREKLVDFVRREHPEWWWRERFVESRK</sequence>
<feature type="transmembrane region" description="Helical" evidence="5">
    <location>
        <begin position="235"/>
        <end position="259"/>
    </location>
</feature>
<dbReference type="GO" id="GO:0016020">
    <property type="term" value="C:membrane"/>
    <property type="evidence" value="ECO:0007669"/>
    <property type="project" value="UniProtKB-SubCell"/>
</dbReference>
<feature type="transmembrane region" description="Helical" evidence="5">
    <location>
        <begin position="280"/>
        <end position="299"/>
    </location>
</feature>
<gene>
    <name evidence="7" type="ORF">C8N30_2533</name>
</gene>
<dbReference type="Gene3D" id="1.10.287.1260">
    <property type="match status" value="1"/>
</dbReference>
<dbReference type="EMBL" id="RAQK01000001">
    <property type="protein sequence ID" value="RKE97901.1"/>
    <property type="molecule type" value="Genomic_DNA"/>
</dbReference>
<feature type="domain" description="Mechanosensitive ion channel MscS" evidence="6">
    <location>
        <begin position="410"/>
        <end position="475"/>
    </location>
</feature>
<feature type="transmembrane region" description="Helical" evidence="5">
    <location>
        <begin position="305"/>
        <end position="329"/>
    </location>
</feature>
<keyword evidence="4 5" id="KW-0472">Membrane</keyword>
<evidence type="ECO:0000256" key="1">
    <source>
        <dbReference type="ARBA" id="ARBA00004370"/>
    </source>
</evidence>
<dbReference type="AlphaFoldDB" id="A0A420DUA8"/>
<reference evidence="7 8" key="1">
    <citation type="submission" date="2018-09" db="EMBL/GenBank/DDBJ databases">
        <title>Genomic Encyclopedia of Archaeal and Bacterial Type Strains, Phase II (KMG-II): from individual species to whole genera.</title>
        <authorList>
            <person name="Goeker M."/>
        </authorList>
    </citation>
    <scope>NUCLEOTIDE SEQUENCE [LARGE SCALE GENOMIC DNA]</scope>
    <source>
        <strain evidence="7 8">DSM 11458</strain>
    </source>
</reference>
<dbReference type="SUPFAM" id="SSF50182">
    <property type="entry name" value="Sm-like ribonucleoproteins"/>
    <property type="match status" value="1"/>
</dbReference>
<feature type="transmembrane region" description="Helical" evidence="5">
    <location>
        <begin position="361"/>
        <end position="382"/>
    </location>
</feature>
<dbReference type="InterPro" id="IPR006685">
    <property type="entry name" value="MscS_channel_2nd"/>
</dbReference>
<keyword evidence="3 5" id="KW-1133">Transmembrane helix</keyword>
<evidence type="ECO:0000256" key="5">
    <source>
        <dbReference type="SAM" id="Phobius"/>
    </source>
</evidence>
<comment type="subcellular location">
    <subcellularLocation>
        <location evidence="1">Membrane</location>
    </subcellularLocation>
</comment>
<evidence type="ECO:0000313" key="8">
    <source>
        <dbReference type="Proteomes" id="UP000284407"/>
    </source>
</evidence>
<feature type="transmembrane region" description="Helical" evidence="5">
    <location>
        <begin position="388"/>
        <end position="407"/>
    </location>
</feature>
<organism evidence="7 8">
    <name type="scientific">Sulfitobacter guttiformis</name>
    <dbReference type="NCBI Taxonomy" id="74349"/>
    <lineage>
        <taxon>Bacteria</taxon>
        <taxon>Pseudomonadati</taxon>
        <taxon>Pseudomonadota</taxon>
        <taxon>Alphaproteobacteria</taxon>
        <taxon>Rhodobacterales</taxon>
        <taxon>Roseobacteraceae</taxon>
        <taxon>Sulfitobacter</taxon>
    </lineage>
</organism>
<dbReference type="PANTHER" id="PTHR30566:SF25">
    <property type="entry name" value="INNER MEMBRANE PROTEIN"/>
    <property type="match status" value="1"/>
</dbReference>
<dbReference type="PANTHER" id="PTHR30566">
    <property type="entry name" value="YNAI-RELATED MECHANOSENSITIVE ION CHANNEL"/>
    <property type="match status" value="1"/>
</dbReference>
<dbReference type="GO" id="GO:0008381">
    <property type="term" value="F:mechanosensitive monoatomic ion channel activity"/>
    <property type="evidence" value="ECO:0007669"/>
    <property type="project" value="UniProtKB-ARBA"/>
</dbReference>
<keyword evidence="8" id="KW-1185">Reference proteome</keyword>
<proteinExistence type="predicted"/>
<keyword evidence="2 5" id="KW-0812">Transmembrane</keyword>
<protein>
    <submittedName>
        <fullName evidence="7">Small-conductance mechanosensitive channel</fullName>
    </submittedName>
</protein>
<dbReference type="Proteomes" id="UP000284407">
    <property type="component" value="Unassembled WGS sequence"/>
</dbReference>
<dbReference type="InterPro" id="IPR010920">
    <property type="entry name" value="LSM_dom_sf"/>
</dbReference>
<evidence type="ECO:0000256" key="2">
    <source>
        <dbReference type="ARBA" id="ARBA00022692"/>
    </source>
</evidence>
<evidence type="ECO:0000313" key="7">
    <source>
        <dbReference type="EMBL" id="RKE97901.1"/>
    </source>
</evidence>
<accession>A0A420DUA8</accession>
<evidence type="ECO:0000256" key="4">
    <source>
        <dbReference type="ARBA" id="ARBA00023136"/>
    </source>
</evidence>
<dbReference type="Gene3D" id="2.30.30.60">
    <property type="match status" value="1"/>
</dbReference>
<dbReference type="Pfam" id="PF00924">
    <property type="entry name" value="MS_channel_2nd"/>
    <property type="match status" value="1"/>
</dbReference>
<dbReference type="InterPro" id="IPR023408">
    <property type="entry name" value="MscS_beta-dom_sf"/>
</dbReference>
<name>A0A420DUA8_9RHOB</name>
<comment type="caution">
    <text evidence="7">The sequence shown here is derived from an EMBL/GenBank/DDBJ whole genome shotgun (WGS) entry which is preliminary data.</text>
</comment>
<evidence type="ECO:0000259" key="6">
    <source>
        <dbReference type="Pfam" id="PF00924"/>
    </source>
</evidence>